<dbReference type="Proteomes" id="UP000265566">
    <property type="component" value="Chromosome 2"/>
</dbReference>
<dbReference type="AlphaFoldDB" id="A0A396J8N1"/>
<protein>
    <submittedName>
        <fullName evidence="1">Uncharacterized protein</fullName>
    </submittedName>
</protein>
<organism evidence="1 2">
    <name type="scientific">Medicago truncatula</name>
    <name type="common">Barrel medic</name>
    <name type="synonym">Medicago tribuloides</name>
    <dbReference type="NCBI Taxonomy" id="3880"/>
    <lineage>
        <taxon>Eukaryota</taxon>
        <taxon>Viridiplantae</taxon>
        <taxon>Streptophyta</taxon>
        <taxon>Embryophyta</taxon>
        <taxon>Tracheophyta</taxon>
        <taxon>Spermatophyta</taxon>
        <taxon>Magnoliopsida</taxon>
        <taxon>eudicotyledons</taxon>
        <taxon>Gunneridae</taxon>
        <taxon>Pentapetalae</taxon>
        <taxon>rosids</taxon>
        <taxon>fabids</taxon>
        <taxon>Fabales</taxon>
        <taxon>Fabaceae</taxon>
        <taxon>Papilionoideae</taxon>
        <taxon>50 kb inversion clade</taxon>
        <taxon>NPAAA clade</taxon>
        <taxon>Hologalegina</taxon>
        <taxon>IRL clade</taxon>
        <taxon>Trifolieae</taxon>
        <taxon>Medicago</taxon>
    </lineage>
</organism>
<sequence length="57" mass="6772">MHLEPRDCSGPHEHFLLPYKHFLQIPFFSYAPDIYLLQLNCGNQQHELPAIMFNKCQ</sequence>
<proteinExistence type="predicted"/>
<dbReference type="EMBL" id="PSQE01000002">
    <property type="protein sequence ID" value="RHN72673.1"/>
    <property type="molecule type" value="Genomic_DNA"/>
</dbReference>
<dbReference type="Gramene" id="rna8419">
    <property type="protein sequence ID" value="RHN72673.1"/>
    <property type="gene ID" value="gene8419"/>
</dbReference>
<evidence type="ECO:0000313" key="2">
    <source>
        <dbReference type="Proteomes" id="UP000265566"/>
    </source>
</evidence>
<gene>
    <name evidence="1" type="ORF">MtrunA17_Chr2g0290331</name>
</gene>
<name>A0A396J8N1_MEDTR</name>
<evidence type="ECO:0000313" key="1">
    <source>
        <dbReference type="EMBL" id="RHN72673.1"/>
    </source>
</evidence>
<comment type="caution">
    <text evidence="1">The sequence shown here is derived from an EMBL/GenBank/DDBJ whole genome shotgun (WGS) entry which is preliminary data.</text>
</comment>
<accession>A0A396J8N1</accession>
<reference evidence="2" key="1">
    <citation type="journal article" date="2018" name="Nat. Plants">
        <title>Whole-genome landscape of Medicago truncatula symbiotic genes.</title>
        <authorList>
            <person name="Pecrix Y."/>
            <person name="Staton S.E."/>
            <person name="Sallet E."/>
            <person name="Lelandais-Briere C."/>
            <person name="Moreau S."/>
            <person name="Carrere S."/>
            <person name="Blein T."/>
            <person name="Jardinaud M.F."/>
            <person name="Latrasse D."/>
            <person name="Zouine M."/>
            <person name="Zahm M."/>
            <person name="Kreplak J."/>
            <person name="Mayjonade B."/>
            <person name="Satge C."/>
            <person name="Perez M."/>
            <person name="Cauet S."/>
            <person name="Marande W."/>
            <person name="Chantry-Darmon C."/>
            <person name="Lopez-Roques C."/>
            <person name="Bouchez O."/>
            <person name="Berard A."/>
            <person name="Debelle F."/>
            <person name="Munos S."/>
            <person name="Bendahmane A."/>
            <person name="Berges H."/>
            <person name="Niebel A."/>
            <person name="Buitink J."/>
            <person name="Frugier F."/>
            <person name="Benhamed M."/>
            <person name="Crespi M."/>
            <person name="Gouzy J."/>
            <person name="Gamas P."/>
        </authorList>
    </citation>
    <scope>NUCLEOTIDE SEQUENCE [LARGE SCALE GENOMIC DNA]</scope>
    <source>
        <strain evidence="2">cv. Jemalong A17</strain>
    </source>
</reference>